<accession>A0A392ME75</accession>
<protein>
    <submittedName>
        <fullName evidence="1">GPI-anchor transamidase-like protein</fullName>
    </submittedName>
</protein>
<name>A0A392ME75_9FABA</name>
<feature type="non-terminal residue" evidence="1">
    <location>
        <position position="1"/>
    </location>
</feature>
<dbReference type="EMBL" id="LXQA010009114">
    <property type="protein sequence ID" value="MCH85776.1"/>
    <property type="molecule type" value="Genomic_DNA"/>
</dbReference>
<comment type="caution">
    <text evidence="1">The sequence shown here is derived from an EMBL/GenBank/DDBJ whole genome shotgun (WGS) entry which is preliminary data.</text>
</comment>
<dbReference type="AlphaFoldDB" id="A0A392ME75"/>
<evidence type="ECO:0000313" key="1">
    <source>
        <dbReference type="EMBL" id="MCH85776.1"/>
    </source>
</evidence>
<gene>
    <name evidence="1" type="ORF">A2U01_0006626</name>
</gene>
<reference evidence="1 2" key="1">
    <citation type="journal article" date="2018" name="Front. Plant Sci.">
        <title>Red Clover (Trifolium pratense) and Zigzag Clover (T. medium) - A Picture of Genomic Similarities and Differences.</title>
        <authorList>
            <person name="Dluhosova J."/>
            <person name="Istvanek J."/>
            <person name="Nedelnik J."/>
            <person name="Repkova J."/>
        </authorList>
    </citation>
    <scope>NUCLEOTIDE SEQUENCE [LARGE SCALE GENOMIC DNA]</scope>
    <source>
        <strain evidence="2">cv. 10/8</strain>
        <tissue evidence="1">Leaf</tissue>
    </source>
</reference>
<keyword evidence="2" id="KW-1185">Reference proteome</keyword>
<organism evidence="1 2">
    <name type="scientific">Trifolium medium</name>
    <dbReference type="NCBI Taxonomy" id="97028"/>
    <lineage>
        <taxon>Eukaryota</taxon>
        <taxon>Viridiplantae</taxon>
        <taxon>Streptophyta</taxon>
        <taxon>Embryophyta</taxon>
        <taxon>Tracheophyta</taxon>
        <taxon>Spermatophyta</taxon>
        <taxon>Magnoliopsida</taxon>
        <taxon>eudicotyledons</taxon>
        <taxon>Gunneridae</taxon>
        <taxon>Pentapetalae</taxon>
        <taxon>rosids</taxon>
        <taxon>fabids</taxon>
        <taxon>Fabales</taxon>
        <taxon>Fabaceae</taxon>
        <taxon>Papilionoideae</taxon>
        <taxon>50 kb inversion clade</taxon>
        <taxon>NPAAA clade</taxon>
        <taxon>Hologalegina</taxon>
        <taxon>IRL clade</taxon>
        <taxon>Trifolieae</taxon>
        <taxon>Trifolium</taxon>
    </lineage>
</organism>
<proteinExistence type="predicted"/>
<evidence type="ECO:0000313" key="2">
    <source>
        <dbReference type="Proteomes" id="UP000265520"/>
    </source>
</evidence>
<sequence length="63" mass="7260">EHFHGVGQLWNTILSKVNTFQSIDAFVCYGLVSMLPLLTVSTCGNTDPWYCAAKERDPWWWIL</sequence>
<dbReference type="Proteomes" id="UP000265520">
    <property type="component" value="Unassembled WGS sequence"/>
</dbReference>